<feature type="domain" description="SnoaL-like" evidence="1">
    <location>
        <begin position="10"/>
        <end position="119"/>
    </location>
</feature>
<evidence type="ECO:0000259" key="1">
    <source>
        <dbReference type="Pfam" id="PF12680"/>
    </source>
</evidence>
<protein>
    <submittedName>
        <fullName evidence="2">Nuclear transport factor 2 family protein</fullName>
    </submittedName>
</protein>
<dbReference type="RefSeq" id="WP_163569096.1">
    <property type="nucleotide sequence ID" value="NZ_BAAANY010000010.1"/>
</dbReference>
<dbReference type="Proteomes" id="UP001500618">
    <property type="component" value="Unassembled WGS sequence"/>
</dbReference>
<dbReference type="EMBL" id="BAAANY010000010">
    <property type="protein sequence ID" value="GAA1682870.1"/>
    <property type="molecule type" value="Genomic_DNA"/>
</dbReference>
<organism evidence="2 3">
    <name type="scientific">Fodinicola feengrottensis</name>
    <dbReference type="NCBI Taxonomy" id="435914"/>
    <lineage>
        <taxon>Bacteria</taxon>
        <taxon>Bacillati</taxon>
        <taxon>Actinomycetota</taxon>
        <taxon>Actinomycetes</taxon>
        <taxon>Mycobacteriales</taxon>
        <taxon>Fodinicola</taxon>
    </lineage>
</organism>
<gene>
    <name evidence="2" type="ORF">GCM10009765_35100</name>
</gene>
<evidence type="ECO:0000313" key="2">
    <source>
        <dbReference type="EMBL" id="GAA1682870.1"/>
    </source>
</evidence>
<dbReference type="Gene3D" id="3.10.450.50">
    <property type="match status" value="1"/>
</dbReference>
<proteinExistence type="predicted"/>
<dbReference type="SUPFAM" id="SSF54427">
    <property type="entry name" value="NTF2-like"/>
    <property type="match status" value="1"/>
</dbReference>
<sequence length="146" mass="16248">MVDNSPRKVVERFIEASARGAYDELVDFYAEDVVIEIPFAPPGFPRVSDGGREEFRARTKTIEGLWTIDGIDPVRIHETADPEVVIAEFTMHRTVTATGKPMSGDYIMVITVRDGLIAHSRDYANPMASAVAFGRLQELVDAYESQ</sequence>
<comment type="caution">
    <text evidence="2">The sequence shown here is derived from an EMBL/GenBank/DDBJ whole genome shotgun (WGS) entry which is preliminary data.</text>
</comment>
<dbReference type="CDD" id="cd00531">
    <property type="entry name" value="NTF2_like"/>
    <property type="match status" value="1"/>
</dbReference>
<reference evidence="2 3" key="1">
    <citation type="journal article" date="2019" name="Int. J. Syst. Evol. Microbiol.">
        <title>The Global Catalogue of Microorganisms (GCM) 10K type strain sequencing project: providing services to taxonomists for standard genome sequencing and annotation.</title>
        <authorList>
            <consortium name="The Broad Institute Genomics Platform"/>
            <consortium name="The Broad Institute Genome Sequencing Center for Infectious Disease"/>
            <person name="Wu L."/>
            <person name="Ma J."/>
        </authorList>
    </citation>
    <scope>NUCLEOTIDE SEQUENCE [LARGE SCALE GENOMIC DNA]</scope>
    <source>
        <strain evidence="2 3">JCM 14718</strain>
    </source>
</reference>
<accession>A0ABN2H6U1</accession>
<dbReference type="InterPro" id="IPR037401">
    <property type="entry name" value="SnoaL-like"/>
</dbReference>
<dbReference type="InterPro" id="IPR032710">
    <property type="entry name" value="NTF2-like_dom_sf"/>
</dbReference>
<dbReference type="Pfam" id="PF12680">
    <property type="entry name" value="SnoaL_2"/>
    <property type="match status" value="1"/>
</dbReference>
<evidence type="ECO:0000313" key="3">
    <source>
        <dbReference type="Proteomes" id="UP001500618"/>
    </source>
</evidence>
<name>A0ABN2H6U1_9ACTN</name>
<keyword evidence="3" id="KW-1185">Reference proteome</keyword>